<feature type="region of interest" description="Disordered" evidence="1">
    <location>
        <begin position="7"/>
        <end position="116"/>
    </location>
</feature>
<name>A0A7R8ZT75_9CRUS</name>
<sequence>MVCLFIASTAAKTQDSDPSQKQDSDPSQKQIQVPRSPSRSPRSTLLDPRSTPLDPHGLVSAVRPRYDGRHFPAPAPNSVMQDAQEKPTPGPSSTEGPEHQVSPVTTNTEIPPLVPPPGAAVLTAEILEYVEGKFREAEASPNHRFSMKFDVEIQGNDLLTLK</sequence>
<feature type="compositionally biased region" description="Basic and acidic residues" evidence="1">
    <location>
        <begin position="14"/>
        <end position="26"/>
    </location>
</feature>
<dbReference type="AlphaFoldDB" id="A0A7R8ZT75"/>
<organism evidence="2">
    <name type="scientific">Cyprideis torosa</name>
    <dbReference type="NCBI Taxonomy" id="163714"/>
    <lineage>
        <taxon>Eukaryota</taxon>
        <taxon>Metazoa</taxon>
        <taxon>Ecdysozoa</taxon>
        <taxon>Arthropoda</taxon>
        <taxon>Crustacea</taxon>
        <taxon>Oligostraca</taxon>
        <taxon>Ostracoda</taxon>
        <taxon>Podocopa</taxon>
        <taxon>Podocopida</taxon>
        <taxon>Cytherocopina</taxon>
        <taxon>Cytheroidea</taxon>
        <taxon>Cytherideidae</taxon>
        <taxon>Cyprideis</taxon>
    </lineage>
</organism>
<protein>
    <submittedName>
        <fullName evidence="2">Uncharacterized protein</fullName>
    </submittedName>
</protein>
<evidence type="ECO:0000256" key="1">
    <source>
        <dbReference type="SAM" id="MobiDB-lite"/>
    </source>
</evidence>
<accession>A0A7R8ZT75</accession>
<feature type="non-terminal residue" evidence="2">
    <location>
        <position position="162"/>
    </location>
</feature>
<proteinExistence type="predicted"/>
<dbReference type="EMBL" id="OB676359">
    <property type="protein sequence ID" value="CAD7236069.1"/>
    <property type="molecule type" value="Genomic_DNA"/>
</dbReference>
<gene>
    <name evidence="2" type="ORF">CTOB1V02_LOCUS13884</name>
</gene>
<feature type="compositionally biased region" description="Low complexity" evidence="1">
    <location>
        <begin position="27"/>
        <end position="50"/>
    </location>
</feature>
<reference evidence="2" key="1">
    <citation type="submission" date="2020-11" db="EMBL/GenBank/DDBJ databases">
        <authorList>
            <person name="Tran Van P."/>
        </authorList>
    </citation>
    <scope>NUCLEOTIDE SEQUENCE</scope>
</reference>
<evidence type="ECO:0000313" key="2">
    <source>
        <dbReference type="EMBL" id="CAD7236069.1"/>
    </source>
</evidence>